<evidence type="ECO:0000313" key="2">
    <source>
        <dbReference type="Proteomes" id="UP000020595"/>
    </source>
</evidence>
<comment type="caution">
    <text evidence="1">The sequence shown here is derived from an EMBL/GenBank/DDBJ whole genome shotgun (WGS) entry which is preliminary data.</text>
</comment>
<evidence type="ECO:0000313" key="1">
    <source>
        <dbReference type="EMBL" id="EXB05383.1"/>
    </source>
</evidence>
<dbReference type="AlphaFoldDB" id="A0A009INI8"/>
<organism evidence="1 2">
    <name type="scientific">Acinetobacter baumannii (strain 1295743)</name>
    <dbReference type="NCBI Taxonomy" id="1310613"/>
    <lineage>
        <taxon>Bacteria</taxon>
        <taxon>Pseudomonadati</taxon>
        <taxon>Pseudomonadota</taxon>
        <taxon>Gammaproteobacteria</taxon>
        <taxon>Moraxellales</taxon>
        <taxon>Moraxellaceae</taxon>
        <taxon>Acinetobacter</taxon>
        <taxon>Acinetobacter calcoaceticus/baumannii complex</taxon>
    </lineage>
</organism>
<keyword evidence="1" id="KW-0378">Hydrolase</keyword>
<dbReference type="EMBL" id="JEWH01000027">
    <property type="protein sequence ID" value="EXB05383.1"/>
    <property type="molecule type" value="Genomic_DNA"/>
</dbReference>
<gene>
    <name evidence="1" type="ORF">J512_2267</name>
</gene>
<dbReference type="SUPFAM" id="SSF53474">
    <property type="entry name" value="alpha/beta-Hydrolases"/>
    <property type="match status" value="1"/>
</dbReference>
<proteinExistence type="predicted"/>
<name>A0A009INI8_ACIB9</name>
<dbReference type="Proteomes" id="UP000020595">
    <property type="component" value="Unassembled WGS sequence"/>
</dbReference>
<dbReference type="InterPro" id="IPR010662">
    <property type="entry name" value="RBBP9/YdeN"/>
</dbReference>
<sequence>MTHTVIVPGVGGSEHQHWQSWLQRQLVSSSRVEQKNWDRPVLSEWIEQFVNTVQAVQTPVQIVAHSFGCLTSVAALAEHPDLQLQVKKLILVAPANPARFGEAGFARHSLTDYKEYFHQLKINVPATLLISENDPWLDFFDALQLAKSWQLTPINLGQVGHINVASGFGPFPDLLNHLLPEDSLCTHSSIDPVKTHFSLKFA</sequence>
<protein>
    <submittedName>
        <fullName evidence="1">Alpha/beta hydrolase fold family protein</fullName>
    </submittedName>
</protein>
<dbReference type="InterPro" id="IPR029058">
    <property type="entry name" value="AB_hydrolase_fold"/>
</dbReference>
<dbReference type="PATRIC" id="fig|1310613.3.peg.2177"/>
<dbReference type="Gene3D" id="3.40.50.1820">
    <property type="entry name" value="alpha/beta hydrolase"/>
    <property type="match status" value="1"/>
</dbReference>
<accession>A0A009INI8</accession>
<reference evidence="1 2" key="1">
    <citation type="submission" date="2014-02" db="EMBL/GenBank/DDBJ databases">
        <title>Comparative genomics and transcriptomics to identify genetic mechanisms underlying the emergence of carbapenem resistant Acinetobacter baumannii (CRAb).</title>
        <authorList>
            <person name="Harris A.D."/>
            <person name="Johnson K.J."/>
            <person name="George J."/>
            <person name="Shefchek K."/>
            <person name="Daugherty S.C."/>
            <person name="Parankush S."/>
            <person name="Sadzewicz L."/>
            <person name="Tallon L."/>
            <person name="Sengamalay N."/>
            <person name="Hazen T.H."/>
            <person name="Rasko D.A."/>
        </authorList>
    </citation>
    <scope>NUCLEOTIDE SEQUENCE [LARGE SCALE GENOMIC DNA]</scope>
    <source>
        <strain evidence="1 2">1295743</strain>
    </source>
</reference>
<dbReference type="GO" id="GO:0016787">
    <property type="term" value="F:hydrolase activity"/>
    <property type="evidence" value="ECO:0007669"/>
    <property type="project" value="UniProtKB-KW"/>
</dbReference>
<dbReference type="Pfam" id="PF06821">
    <property type="entry name" value="Ser_hydrolase"/>
    <property type="match status" value="1"/>
</dbReference>
<dbReference type="RefSeq" id="WP_000149918.1">
    <property type="nucleotide sequence ID" value="NZ_JEWH01000027.1"/>
</dbReference>